<dbReference type="InterPro" id="IPR006528">
    <property type="entry name" value="Phage_head_morphogenesis_dom"/>
</dbReference>
<dbReference type="Pfam" id="PF04233">
    <property type="entry name" value="Phage_Mu_F"/>
    <property type="match status" value="1"/>
</dbReference>
<name>A0A2P7BHB7_9HYPH</name>
<evidence type="ECO:0000313" key="2">
    <source>
        <dbReference type="EMBL" id="PSH65871.1"/>
    </source>
</evidence>
<proteinExistence type="predicted"/>
<organism evidence="2 3">
    <name type="scientific">Phyllobacterium sophorae</name>
    <dbReference type="NCBI Taxonomy" id="1520277"/>
    <lineage>
        <taxon>Bacteria</taxon>
        <taxon>Pseudomonadati</taxon>
        <taxon>Pseudomonadota</taxon>
        <taxon>Alphaproteobacteria</taxon>
        <taxon>Hyphomicrobiales</taxon>
        <taxon>Phyllobacteriaceae</taxon>
        <taxon>Phyllobacterium</taxon>
    </lineage>
</organism>
<dbReference type="Proteomes" id="UP000241764">
    <property type="component" value="Unassembled WGS sequence"/>
</dbReference>
<dbReference type="AlphaFoldDB" id="A0A2P7BHB7"/>
<dbReference type="EMBL" id="PGGM01000002">
    <property type="protein sequence ID" value="PSH65871.1"/>
    <property type="molecule type" value="Genomic_DNA"/>
</dbReference>
<comment type="caution">
    <text evidence="2">The sequence shown here is derived from an EMBL/GenBank/DDBJ whole genome shotgun (WGS) entry which is preliminary data.</text>
</comment>
<sequence>MNVLNSLEYRKAFGNYLRRGTPIHLSLKAEDLGYPTTHYIWRTRGDPQVRPSHIENNGKVFAWDNPPETGHPGGDYNCRCTAEPYERGDSEYAYQTVISDIKDNPKQWNTWNFIDHFRNGGGRPVTLSETGNLAGLIFQYFYPALVIDRINAQIIDAARRVKSGPVSYDFDGSYQFINYVIAFGGGVVGGQFTGSVKTENGMMYIEGEIVYQYSDTFTDTADLREIATGSSALTPDSWQWTEFGGTAYSITATWTTRFTSEAKINAEDSMYRWPE</sequence>
<accession>A0A2P7BHB7</accession>
<dbReference type="NCBIfam" id="TIGR01641">
    <property type="entry name" value="phageSPP1_gp7"/>
    <property type="match status" value="1"/>
</dbReference>
<reference evidence="3" key="1">
    <citation type="submission" date="2017-11" db="EMBL/GenBank/DDBJ databases">
        <authorList>
            <person name="Kuznetsova I."/>
            <person name="Sazanova A."/>
            <person name="Chirak E."/>
            <person name="Safronova V."/>
            <person name="Willems A."/>
        </authorList>
    </citation>
    <scope>NUCLEOTIDE SEQUENCE [LARGE SCALE GENOMIC DNA]</scope>
    <source>
        <strain evidence="3">CCBAU 03422</strain>
    </source>
</reference>
<gene>
    <name evidence="2" type="ORF">CU103_04455</name>
</gene>
<feature type="domain" description="Phage head morphogenesis" evidence="1">
    <location>
        <begin position="33"/>
        <end position="82"/>
    </location>
</feature>
<evidence type="ECO:0000313" key="3">
    <source>
        <dbReference type="Proteomes" id="UP000241764"/>
    </source>
</evidence>
<dbReference type="RefSeq" id="WP_106662739.1">
    <property type="nucleotide sequence ID" value="NZ_PGGM01000002.1"/>
</dbReference>
<dbReference type="OrthoDB" id="4446543at2"/>
<protein>
    <recommendedName>
        <fullName evidence="1">Phage head morphogenesis domain-containing protein</fullName>
    </recommendedName>
</protein>
<keyword evidence="3" id="KW-1185">Reference proteome</keyword>
<evidence type="ECO:0000259" key="1">
    <source>
        <dbReference type="Pfam" id="PF04233"/>
    </source>
</evidence>